<accession>A0AAV7MYR9</accession>
<name>A0AAV7MYR9_PLEWA</name>
<sequence length="188" mass="18604">MDPKVLREAGRLDLVTPEALAPGRPVRRASPGVAAAVVACSPPRSSSGGTVSLCGGGALREAGPGTGGAGRGHGLRGSTAGESPGASLGERQVWRARAGDSNARRGLVVRRYGARPGAKPKIRAGLVPGCAAAVVKRAGGSAGGGQPGDFDIRGRRAGAETRAFSGGRKRVSGVRKLSPVGGGEGDKV</sequence>
<evidence type="ECO:0000313" key="3">
    <source>
        <dbReference type="Proteomes" id="UP001066276"/>
    </source>
</evidence>
<feature type="region of interest" description="Disordered" evidence="1">
    <location>
        <begin position="39"/>
        <end position="100"/>
    </location>
</feature>
<dbReference type="Proteomes" id="UP001066276">
    <property type="component" value="Chromosome 9"/>
</dbReference>
<proteinExistence type="predicted"/>
<reference evidence="2" key="1">
    <citation type="journal article" date="2022" name="bioRxiv">
        <title>Sequencing and chromosome-scale assembly of the giantPleurodeles waltlgenome.</title>
        <authorList>
            <person name="Brown T."/>
            <person name="Elewa A."/>
            <person name="Iarovenko S."/>
            <person name="Subramanian E."/>
            <person name="Araus A.J."/>
            <person name="Petzold A."/>
            <person name="Susuki M."/>
            <person name="Suzuki K.-i.T."/>
            <person name="Hayashi T."/>
            <person name="Toyoda A."/>
            <person name="Oliveira C."/>
            <person name="Osipova E."/>
            <person name="Leigh N.D."/>
            <person name="Simon A."/>
            <person name="Yun M.H."/>
        </authorList>
    </citation>
    <scope>NUCLEOTIDE SEQUENCE</scope>
    <source>
        <strain evidence="2">20211129_DDA</strain>
        <tissue evidence="2">Liver</tissue>
    </source>
</reference>
<feature type="region of interest" description="Disordered" evidence="1">
    <location>
        <begin position="160"/>
        <end position="188"/>
    </location>
</feature>
<gene>
    <name evidence="2" type="ORF">NDU88_006162</name>
</gene>
<comment type="caution">
    <text evidence="2">The sequence shown here is derived from an EMBL/GenBank/DDBJ whole genome shotgun (WGS) entry which is preliminary data.</text>
</comment>
<organism evidence="2 3">
    <name type="scientific">Pleurodeles waltl</name>
    <name type="common">Iberian ribbed newt</name>
    <dbReference type="NCBI Taxonomy" id="8319"/>
    <lineage>
        <taxon>Eukaryota</taxon>
        <taxon>Metazoa</taxon>
        <taxon>Chordata</taxon>
        <taxon>Craniata</taxon>
        <taxon>Vertebrata</taxon>
        <taxon>Euteleostomi</taxon>
        <taxon>Amphibia</taxon>
        <taxon>Batrachia</taxon>
        <taxon>Caudata</taxon>
        <taxon>Salamandroidea</taxon>
        <taxon>Salamandridae</taxon>
        <taxon>Pleurodelinae</taxon>
        <taxon>Pleurodeles</taxon>
    </lineage>
</organism>
<evidence type="ECO:0000313" key="2">
    <source>
        <dbReference type="EMBL" id="KAJ1108792.1"/>
    </source>
</evidence>
<keyword evidence="3" id="KW-1185">Reference proteome</keyword>
<evidence type="ECO:0000256" key="1">
    <source>
        <dbReference type="SAM" id="MobiDB-lite"/>
    </source>
</evidence>
<dbReference type="EMBL" id="JANPWB010000013">
    <property type="protein sequence ID" value="KAJ1108792.1"/>
    <property type="molecule type" value="Genomic_DNA"/>
</dbReference>
<feature type="compositionally biased region" description="Gly residues" evidence="1">
    <location>
        <begin position="54"/>
        <end position="72"/>
    </location>
</feature>
<protein>
    <submittedName>
        <fullName evidence="2">Uncharacterized protein</fullName>
    </submittedName>
</protein>
<dbReference type="AlphaFoldDB" id="A0AAV7MYR9"/>